<dbReference type="Proteomes" id="UP000230750">
    <property type="component" value="Unassembled WGS sequence"/>
</dbReference>
<gene>
    <name evidence="9" type="ORF">BSL78_15790</name>
</gene>
<dbReference type="InterPro" id="IPR000719">
    <property type="entry name" value="Prot_kinase_dom"/>
</dbReference>
<feature type="transmembrane region" description="Helical" evidence="6">
    <location>
        <begin position="244"/>
        <end position="267"/>
    </location>
</feature>
<dbReference type="PANTHER" id="PTHR24416:SF611">
    <property type="entry name" value="TYROSINE-PROTEIN KINASE TRANSMEMBRANE RECEPTOR ROR"/>
    <property type="match status" value="1"/>
</dbReference>
<dbReference type="PRINTS" id="PR00109">
    <property type="entry name" value="TYRKINASE"/>
</dbReference>
<dbReference type="Gene3D" id="2.60.40.10">
    <property type="entry name" value="Immunoglobulins"/>
    <property type="match status" value="1"/>
</dbReference>
<dbReference type="AlphaFoldDB" id="A0A2G8KH60"/>
<evidence type="ECO:0000313" key="9">
    <source>
        <dbReference type="EMBL" id="PIK47341.1"/>
    </source>
</evidence>
<comment type="caution">
    <text evidence="9">The sequence shown here is derived from an EMBL/GenBank/DDBJ whole genome shotgun (WGS) entry which is preliminary data.</text>
</comment>
<dbReference type="SUPFAM" id="SSF56112">
    <property type="entry name" value="Protein kinase-like (PK-like)"/>
    <property type="match status" value="1"/>
</dbReference>
<keyword evidence="3 6" id="KW-1133">Transmembrane helix</keyword>
<dbReference type="GO" id="GO:0005524">
    <property type="term" value="F:ATP binding"/>
    <property type="evidence" value="ECO:0007669"/>
    <property type="project" value="InterPro"/>
</dbReference>
<protein>
    <submittedName>
        <fullName evidence="9">Putative nerve growth factor receptor TRKA</fullName>
    </submittedName>
</protein>
<evidence type="ECO:0000313" key="10">
    <source>
        <dbReference type="Proteomes" id="UP000230750"/>
    </source>
</evidence>
<feature type="domain" description="Protein kinase" evidence="7">
    <location>
        <begin position="285"/>
        <end position="584"/>
    </location>
</feature>
<evidence type="ECO:0000259" key="7">
    <source>
        <dbReference type="PROSITE" id="PS50011"/>
    </source>
</evidence>
<dbReference type="Gene3D" id="1.10.510.10">
    <property type="entry name" value="Transferase(Phosphotransferase) domain 1"/>
    <property type="match status" value="1"/>
</dbReference>
<dbReference type="GO" id="GO:0007169">
    <property type="term" value="P:cell surface receptor protein tyrosine kinase signaling pathway"/>
    <property type="evidence" value="ECO:0007669"/>
    <property type="project" value="TreeGrafter"/>
</dbReference>
<dbReference type="PANTHER" id="PTHR24416">
    <property type="entry name" value="TYROSINE-PROTEIN KINASE RECEPTOR"/>
    <property type="match status" value="1"/>
</dbReference>
<dbReference type="GO" id="GO:0043235">
    <property type="term" value="C:receptor complex"/>
    <property type="evidence" value="ECO:0007669"/>
    <property type="project" value="TreeGrafter"/>
</dbReference>
<dbReference type="InterPro" id="IPR050122">
    <property type="entry name" value="RTK"/>
</dbReference>
<keyword evidence="4 6" id="KW-0472">Membrane</keyword>
<dbReference type="Pfam" id="PF07714">
    <property type="entry name" value="PK_Tyr_Ser-Thr"/>
    <property type="match status" value="1"/>
</dbReference>
<dbReference type="InterPro" id="IPR011009">
    <property type="entry name" value="Kinase-like_dom_sf"/>
</dbReference>
<keyword evidence="2 6" id="KW-0812">Transmembrane</keyword>
<dbReference type="SUPFAM" id="SSF48726">
    <property type="entry name" value="Immunoglobulin"/>
    <property type="match status" value="2"/>
</dbReference>
<evidence type="ECO:0000256" key="1">
    <source>
        <dbReference type="ARBA" id="ARBA00004167"/>
    </source>
</evidence>
<dbReference type="STRING" id="307972.A0A2G8KH60"/>
<sequence length="584" mass="65990">MVLPDIASSHAQLTSCFQQENVLDIVKTCHSEAGGDVCLVCPVKLSSTGDVLWIRGNSNIYAGTNKLGGDVNLRINSCSTNLSSLRISNVTIRNVNEKYYCRRLTNAEWNVAFILDIVGKPVVTITKESIHASDKDVQILMCKADGVLEPITLTWVNGNVEGTDIFHKISNHSVSSRYSLTSVARNVSCTVDGLHIKTGFATLALEHRHSDANDSHEFYDSSDDDSDYILETTSGTAPVSTTNILVPMCILLILLSASAIVTAIVISRKKRLKRRRRDKMAQPLPKLPKQVDENEEYVLYDTVKNEEDFVYFYGDSVVYHRTDIVLSKSLPNSGRMMRWIGSFQNANRPAFVASTLHEDASRNDWCEFRVFSQYLRNMPKHMNIVDIVGCDTEKVPHYIYMEYLTNGTLLDFLLDTSKENDYSTAIYDKRIRPFSLTRDARQLATFSSQILEALMFLETVDCDHLGICARKVLLDNNTNCKLYDFNLCSATTKILSNINLEVSPCLKWFAPETIVNREYSQNSNIWSYAVFMWEVFSMGKTPFEKLDLEGLKSAINIQPPLPQNNNWPNVMMTTNIAFTNDRTK</sequence>
<accession>A0A2G8KH60</accession>
<dbReference type="OrthoDB" id="4062651at2759"/>
<dbReference type="GO" id="GO:0004714">
    <property type="term" value="F:transmembrane receptor protein tyrosine kinase activity"/>
    <property type="evidence" value="ECO:0007669"/>
    <property type="project" value="TreeGrafter"/>
</dbReference>
<dbReference type="PROSITE" id="PS50011">
    <property type="entry name" value="PROTEIN_KINASE_DOM"/>
    <property type="match status" value="1"/>
</dbReference>
<comment type="subcellular location">
    <subcellularLocation>
        <location evidence="1">Membrane</location>
        <topology evidence="1">Single-pass membrane protein</topology>
    </subcellularLocation>
</comment>
<dbReference type="EMBL" id="MRZV01000586">
    <property type="protein sequence ID" value="PIK47341.1"/>
    <property type="molecule type" value="Genomic_DNA"/>
</dbReference>
<evidence type="ECO:0000256" key="5">
    <source>
        <dbReference type="ARBA" id="ARBA00023180"/>
    </source>
</evidence>
<keyword evidence="10" id="KW-1185">Reference proteome</keyword>
<dbReference type="PROSITE" id="PS50835">
    <property type="entry name" value="IG_LIKE"/>
    <property type="match status" value="1"/>
</dbReference>
<dbReference type="InterPro" id="IPR007110">
    <property type="entry name" value="Ig-like_dom"/>
</dbReference>
<evidence type="ECO:0000259" key="8">
    <source>
        <dbReference type="PROSITE" id="PS50835"/>
    </source>
</evidence>
<evidence type="ECO:0000256" key="6">
    <source>
        <dbReference type="SAM" id="Phobius"/>
    </source>
</evidence>
<dbReference type="InterPro" id="IPR036179">
    <property type="entry name" value="Ig-like_dom_sf"/>
</dbReference>
<evidence type="ECO:0000256" key="4">
    <source>
        <dbReference type="ARBA" id="ARBA00023136"/>
    </source>
</evidence>
<organism evidence="9 10">
    <name type="scientific">Stichopus japonicus</name>
    <name type="common">Sea cucumber</name>
    <dbReference type="NCBI Taxonomy" id="307972"/>
    <lineage>
        <taxon>Eukaryota</taxon>
        <taxon>Metazoa</taxon>
        <taxon>Echinodermata</taxon>
        <taxon>Eleutherozoa</taxon>
        <taxon>Echinozoa</taxon>
        <taxon>Holothuroidea</taxon>
        <taxon>Aspidochirotacea</taxon>
        <taxon>Aspidochirotida</taxon>
        <taxon>Stichopodidae</taxon>
        <taxon>Apostichopus</taxon>
    </lineage>
</organism>
<dbReference type="InterPro" id="IPR013783">
    <property type="entry name" value="Ig-like_fold"/>
</dbReference>
<dbReference type="GO" id="GO:0005886">
    <property type="term" value="C:plasma membrane"/>
    <property type="evidence" value="ECO:0007669"/>
    <property type="project" value="TreeGrafter"/>
</dbReference>
<evidence type="ECO:0000256" key="3">
    <source>
        <dbReference type="ARBA" id="ARBA00022989"/>
    </source>
</evidence>
<name>A0A2G8KH60_STIJA</name>
<keyword evidence="9" id="KW-0675">Receptor</keyword>
<reference evidence="9 10" key="1">
    <citation type="journal article" date="2017" name="PLoS Biol.">
        <title>The sea cucumber genome provides insights into morphological evolution and visceral regeneration.</title>
        <authorList>
            <person name="Zhang X."/>
            <person name="Sun L."/>
            <person name="Yuan J."/>
            <person name="Sun Y."/>
            <person name="Gao Y."/>
            <person name="Zhang L."/>
            <person name="Li S."/>
            <person name="Dai H."/>
            <person name="Hamel J.F."/>
            <person name="Liu C."/>
            <person name="Yu Y."/>
            <person name="Liu S."/>
            <person name="Lin W."/>
            <person name="Guo K."/>
            <person name="Jin S."/>
            <person name="Xu P."/>
            <person name="Storey K.B."/>
            <person name="Huan P."/>
            <person name="Zhang T."/>
            <person name="Zhou Y."/>
            <person name="Zhang J."/>
            <person name="Lin C."/>
            <person name="Li X."/>
            <person name="Xing L."/>
            <person name="Huo D."/>
            <person name="Sun M."/>
            <person name="Wang L."/>
            <person name="Mercier A."/>
            <person name="Li F."/>
            <person name="Yang H."/>
            <person name="Xiang J."/>
        </authorList>
    </citation>
    <scope>NUCLEOTIDE SEQUENCE [LARGE SCALE GENOMIC DNA]</scope>
    <source>
        <strain evidence="9">Shaxun</strain>
        <tissue evidence="9">Muscle</tissue>
    </source>
</reference>
<dbReference type="InterPro" id="IPR001245">
    <property type="entry name" value="Ser-Thr/Tyr_kinase_cat_dom"/>
</dbReference>
<evidence type="ECO:0000256" key="2">
    <source>
        <dbReference type="ARBA" id="ARBA00022692"/>
    </source>
</evidence>
<feature type="domain" description="Ig-like" evidence="8">
    <location>
        <begin position="121"/>
        <end position="191"/>
    </location>
</feature>
<keyword evidence="5" id="KW-0325">Glycoprotein</keyword>
<proteinExistence type="predicted"/>